<dbReference type="KEGG" id="psab:PSAB_17065"/>
<keyword evidence="3" id="KW-1185">Reference proteome</keyword>
<dbReference type="STRING" id="1268072.PSAB_17065"/>
<protein>
    <submittedName>
        <fullName evidence="2">Heat shock protein DnaJ domain-containing protein</fullName>
    </submittedName>
</protein>
<dbReference type="EMBL" id="CP004078">
    <property type="protein sequence ID" value="AHV98315.1"/>
    <property type="molecule type" value="Genomic_DNA"/>
</dbReference>
<sequence>MKDEVKEAYRLLGLPDDVTKEEVNRRFDLLLKRRKSASSSETADSGLSQAYEDETKAFRLILDDWARTEVQEAENKRLAKWGRFAGTAGRVEDFFRLYRTHVLVTIAIVAVLIAGVAGVQNYLEKKRIEASLPPVDLNIIFIGNYTAENDLEGNGQPVEEAILKAFPEWRRVEVTTLYIPPSNSEGGGGDMVYVQKAIAELTASTPDVLILDKDTLPWLAQQGGLELLDDSRLSKWFSAGSKDSHVRKALNDKDGAEHPYGIDFTNSKLASSLPLKHGELIAGVSAGAVNKDKAFQFLERCAAEAGSN</sequence>
<dbReference type="PATRIC" id="fig|1268072.3.peg.3519"/>
<keyword evidence="1" id="KW-0472">Membrane</keyword>
<name>X4ZP41_9BACL</name>
<dbReference type="RefSeq" id="WP_025335804.1">
    <property type="nucleotide sequence ID" value="NZ_CP004078.1"/>
</dbReference>
<keyword evidence="1" id="KW-0812">Transmembrane</keyword>
<dbReference type="eggNOG" id="COG2214">
    <property type="taxonomic scope" value="Bacteria"/>
</dbReference>
<organism evidence="2 3">
    <name type="scientific">Paenibacillus sabinae T27</name>
    <dbReference type="NCBI Taxonomy" id="1268072"/>
    <lineage>
        <taxon>Bacteria</taxon>
        <taxon>Bacillati</taxon>
        <taxon>Bacillota</taxon>
        <taxon>Bacilli</taxon>
        <taxon>Bacillales</taxon>
        <taxon>Paenibacillaceae</taxon>
        <taxon>Paenibacillus</taxon>
    </lineage>
</organism>
<gene>
    <name evidence="2" type="ORF">PSAB_17065</name>
</gene>
<reference evidence="2 3" key="1">
    <citation type="journal article" date="2014" name="PLoS Genet.">
        <title>Comparative Genomic Analysis of N2-Fixing and Non-N2-Fixing Paenibacillus spp.: Organization, Evolution and Expression of the Nitrogen Fixation Genes.</title>
        <authorList>
            <person name="Xie J.B."/>
            <person name="Du Z."/>
            <person name="Bai L."/>
            <person name="Tian C."/>
            <person name="Zhang Y."/>
            <person name="Xie J.Y."/>
            <person name="Wang T."/>
            <person name="Liu X."/>
            <person name="Chen X."/>
            <person name="Cheng Q."/>
            <person name="Chen S."/>
            <person name="Li J."/>
        </authorList>
    </citation>
    <scope>NUCLEOTIDE SEQUENCE [LARGE SCALE GENOMIC DNA]</scope>
    <source>
        <strain evidence="2 3">T27</strain>
    </source>
</reference>
<proteinExistence type="predicted"/>
<accession>X4ZP41</accession>
<feature type="transmembrane region" description="Helical" evidence="1">
    <location>
        <begin position="102"/>
        <end position="123"/>
    </location>
</feature>
<dbReference type="AlphaFoldDB" id="X4ZP41"/>
<evidence type="ECO:0000256" key="1">
    <source>
        <dbReference type="SAM" id="Phobius"/>
    </source>
</evidence>
<keyword evidence="2" id="KW-0346">Stress response</keyword>
<dbReference type="Proteomes" id="UP000019772">
    <property type="component" value="Chromosome"/>
</dbReference>
<evidence type="ECO:0000313" key="3">
    <source>
        <dbReference type="Proteomes" id="UP000019772"/>
    </source>
</evidence>
<dbReference type="OrthoDB" id="1738492at2"/>
<evidence type="ECO:0000313" key="2">
    <source>
        <dbReference type="EMBL" id="AHV98315.1"/>
    </source>
</evidence>
<dbReference type="HOGENOM" id="CLU_078505_0_0_9"/>
<keyword evidence="1" id="KW-1133">Transmembrane helix</keyword>